<proteinExistence type="predicted"/>
<keyword evidence="2" id="KW-1185">Reference proteome</keyword>
<accession>A0A9P0DGF9</accession>
<organism evidence="1 2">
    <name type="scientific">Phaedon cochleariae</name>
    <name type="common">Mustard beetle</name>
    <dbReference type="NCBI Taxonomy" id="80249"/>
    <lineage>
        <taxon>Eukaryota</taxon>
        <taxon>Metazoa</taxon>
        <taxon>Ecdysozoa</taxon>
        <taxon>Arthropoda</taxon>
        <taxon>Hexapoda</taxon>
        <taxon>Insecta</taxon>
        <taxon>Pterygota</taxon>
        <taxon>Neoptera</taxon>
        <taxon>Endopterygota</taxon>
        <taxon>Coleoptera</taxon>
        <taxon>Polyphaga</taxon>
        <taxon>Cucujiformia</taxon>
        <taxon>Chrysomeloidea</taxon>
        <taxon>Chrysomelidae</taxon>
        <taxon>Chrysomelinae</taxon>
        <taxon>Chrysomelini</taxon>
        <taxon>Phaedon</taxon>
    </lineage>
</organism>
<reference evidence="1" key="2">
    <citation type="submission" date="2022-10" db="EMBL/GenBank/DDBJ databases">
        <authorList>
            <consortium name="ENA_rothamsted_submissions"/>
            <consortium name="culmorum"/>
            <person name="King R."/>
        </authorList>
    </citation>
    <scope>NUCLEOTIDE SEQUENCE</scope>
</reference>
<evidence type="ECO:0000313" key="1">
    <source>
        <dbReference type="EMBL" id="CAH1116583.1"/>
    </source>
</evidence>
<dbReference type="AlphaFoldDB" id="A0A9P0DGF9"/>
<dbReference type="InterPro" id="IPR023627">
    <property type="entry name" value="Rcmb_RecR"/>
</dbReference>
<protein>
    <submittedName>
        <fullName evidence="1">Uncharacterized protein</fullName>
    </submittedName>
</protein>
<dbReference type="Proteomes" id="UP001153737">
    <property type="component" value="Chromosome 1"/>
</dbReference>
<evidence type="ECO:0000313" key="2">
    <source>
        <dbReference type="Proteomes" id="UP001153737"/>
    </source>
</evidence>
<dbReference type="SUPFAM" id="SSF111304">
    <property type="entry name" value="Recombination protein RecR"/>
    <property type="match status" value="1"/>
</dbReference>
<sequence length="104" mass="11995">MFREVGSQWGARSARRICSLRPRYKSETAPGFLHSLSYRCHSCVFCSCCELLHDPPFCRHCSSVLQVPRFRLVIEKTNCNCIYQTQSPFWGRPPSELGIHLFGL</sequence>
<gene>
    <name evidence="1" type="ORF">PHAECO_LOCUS274</name>
</gene>
<reference evidence="1" key="1">
    <citation type="submission" date="2022-01" db="EMBL/GenBank/DDBJ databases">
        <authorList>
            <person name="King R."/>
        </authorList>
    </citation>
    <scope>NUCLEOTIDE SEQUENCE</scope>
</reference>
<name>A0A9P0DGF9_PHACE</name>
<dbReference type="EMBL" id="OU896707">
    <property type="protein sequence ID" value="CAH1116583.1"/>
    <property type="molecule type" value="Genomic_DNA"/>
</dbReference>